<protein>
    <recommendedName>
        <fullName evidence="5">Mycothiol-dependent maleylpyruvate isomerase metal-binding domain-containing protein</fullName>
    </recommendedName>
</protein>
<evidence type="ECO:0008006" key="5">
    <source>
        <dbReference type="Google" id="ProtNLM"/>
    </source>
</evidence>
<dbReference type="AlphaFoldDB" id="M2Q2J5"/>
<dbReference type="GO" id="GO:0046872">
    <property type="term" value="F:metal ion binding"/>
    <property type="evidence" value="ECO:0007669"/>
    <property type="project" value="InterPro"/>
</dbReference>
<dbReference type="Pfam" id="PF11716">
    <property type="entry name" value="MDMPI_N"/>
    <property type="match status" value="1"/>
</dbReference>
<dbReference type="InterPro" id="IPR034660">
    <property type="entry name" value="DinB/YfiT-like"/>
</dbReference>
<dbReference type="SUPFAM" id="SSF109854">
    <property type="entry name" value="DinB/YfiT-like putative metalloenzymes"/>
    <property type="match status" value="1"/>
</dbReference>
<proteinExistence type="predicted"/>
<dbReference type="EMBL" id="ANMG01000035">
    <property type="protein sequence ID" value="EMD26190.1"/>
    <property type="molecule type" value="Genomic_DNA"/>
</dbReference>
<evidence type="ECO:0000313" key="3">
    <source>
        <dbReference type="EMBL" id="EMD26190.1"/>
    </source>
</evidence>
<evidence type="ECO:0000313" key="4">
    <source>
        <dbReference type="Proteomes" id="UP000014137"/>
    </source>
</evidence>
<dbReference type="PANTHER" id="PTHR40758:SF1">
    <property type="entry name" value="CONSERVED PROTEIN"/>
    <property type="match status" value="1"/>
</dbReference>
<evidence type="ECO:0000259" key="1">
    <source>
        <dbReference type="Pfam" id="PF07398"/>
    </source>
</evidence>
<comment type="caution">
    <text evidence="3">The sequence shown here is derived from an EMBL/GenBank/DDBJ whole genome shotgun (WGS) entry which is preliminary data.</text>
</comment>
<sequence>MDGAGRPRHPRTWGLSMTPDEYLARLRELTTGFAEVARTGDHAAPVPCCGDWSLRDLVVHLGNVHRWATVIVRTGEPAPQDFAVEPDADLATWYAGCADGLVEAMREASPEDGAWNFTAAAKTKAFWFRRQVHETAVHLLDAHRAAGTEHTLDPFIAADGADEVLLGMLPKVKRWHTPPVVTVPLLLKTSDTGHAWLITPPGENDVPSSRRADPAEAAGAVVEGPAEGLDLLLWQRVELDGSGLKITGDVDAAETFLAGPFTP</sequence>
<dbReference type="InterPro" id="IPR017517">
    <property type="entry name" value="Maleyloyr_isom"/>
</dbReference>
<feature type="domain" description="MDMPI C-terminal" evidence="1">
    <location>
        <begin position="156"/>
        <end position="254"/>
    </location>
</feature>
<organism evidence="3 4">
    <name type="scientific">Amycolatopsis azurea DSM 43854</name>
    <dbReference type="NCBI Taxonomy" id="1238180"/>
    <lineage>
        <taxon>Bacteria</taxon>
        <taxon>Bacillati</taxon>
        <taxon>Actinomycetota</taxon>
        <taxon>Actinomycetes</taxon>
        <taxon>Pseudonocardiales</taxon>
        <taxon>Pseudonocardiaceae</taxon>
        <taxon>Amycolatopsis</taxon>
    </lineage>
</organism>
<dbReference type="Proteomes" id="UP000014137">
    <property type="component" value="Unassembled WGS sequence"/>
</dbReference>
<reference evidence="3 4" key="1">
    <citation type="submission" date="2012-10" db="EMBL/GenBank/DDBJ databases">
        <title>Genome assembly of Amycolatopsis azurea DSM 43854.</title>
        <authorList>
            <person name="Khatri I."/>
            <person name="Kaur I."/>
            <person name="Subramanian S."/>
            <person name="Mayilraj S."/>
        </authorList>
    </citation>
    <scope>NUCLEOTIDE SEQUENCE [LARGE SCALE GENOMIC DNA]</scope>
    <source>
        <strain evidence="3 4">DSM 43854</strain>
    </source>
</reference>
<dbReference type="InterPro" id="IPR024344">
    <property type="entry name" value="MDMPI_metal-binding"/>
</dbReference>
<dbReference type="PATRIC" id="fig|1238180.3.peg.4070"/>
<dbReference type="GO" id="GO:0005886">
    <property type="term" value="C:plasma membrane"/>
    <property type="evidence" value="ECO:0007669"/>
    <property type="project" value="TreeGrafter"/>
</dbReference>
<dbReference type="InterPro" id="IPR010872">
    <property type="entry name" value="MDMPI_C-term_domain"/>
</dbReference>
<feature type="domain" description="Mycothiol-dependent maleylpyruvate isomerase metal-binding" evidence="2">
    <location>
        <begin position="25"/>
        <end position="142"/>
    </location>
</feature>
<evidence type="ECO:0000259" key="2">
    <source>
        <dbReference type="Pfam" id="PF11716"/>
    </source>
</evidence>
<name>M2Q2J5_9PSEU</name>
<accession>M2Q2J5</accession>
<dbReference type="Pfam" id="PF07398">
    <property type="entry name" value="MDMPI_C"/>
    <property type="match status" value="1"/>
</dbReference>
<dbReference type="NCBIfam" id="TIGR03083">
    <property type="entry name" value="maleylpyruvate isomerase family mycothiol-dependent enzyme"/>
    <property type="match status" value="1"/>
</dbReference>
<dbReference type="PANTHER" id="PTHR40758">
    <property type="entry name" value="CONSERVED PROTEIN"/>
    <property type="match status" value="1"/>
</dbReference>
<gene>
    <name evidence="3" type="ORF">C791_3738</name>
</gene>